<dbReference type="InterPro" id="IPR002525">
    <property type="entry name" value="Transp_IS110-like_N"/>
</dbReference>
<proteinExistence type="predicted"/>
<dbReference type="GO" id="GO:0004803">
    <property type="term" value="F:transposase activity"/>
    <property type="evidence" value="ECO:0007669"/>
    <property type="project" value="InterPro"/>
</dbReference>
<sequence length="254" mass="29281">MTIGVGIDVSKKKHDVALLDDNGEDLTKFKFRNNYDGFYRLHSKLCQVSFDTDIQIALEDTGHYAYNLLWFLRANGYKVFSYNPLLIKEFAKSTSLRKTKTDKKDALAIAQKLRTDTPVDNFVAEDHIQELKFNTRHRERLVKQRSYEKVQYTKILDIISPELADIVGKTGTHAQCIYELFKKYPTTGKNSRARESSLVKIPYMSAEKAHEIHTAAKQSIGRVSEALTFELLQVIEAIEFRTNQIKKADNRIQK</sequence>
<dbReference type="Proteomes" id="UP000182835">
    <property type="component" value="Unassembled WGS sequence"/>
</dbReference>
<evidence type="ECO:0000313" key="2">
    <source>
        <dbReference type="EMBL" id="OJG13869.1"/>
    </source>
</evidence>
<dbReference type="GO" id="GO:0003677">
    <property type="term" value="F:DNA binding"/>
    <property type="evidence" value="ECO:0007669"/>
    <property type="project" value="InterPro"/>
</dbReference>
<protein>
    <recommendedName>
        <fullName evidence="1">Transposase IS110-like N-terminal domain-containing protein</fullName>
    </recommendedName>
</protein>
<dbReference type="AlphaFoldDB" id="A0A1L8R267"/>
<dbReference type="STRING" id="317010.RU96_GL001703"/>
<evidence type="ECO:0000313" key="3">
    <source>
        <dbReference type="Proteomes" id="UP000182835"/>
    </source>
</evidence>
<name>A0A1L8R267_9ENTE</name>
<accession>A0A1L8R267</accession>
<dbReference type="PANTHER" id="PTHR33055">
    <property type="entry name" value="TRANSPOSASE FOR INSERTION SEQUENCE ELEMENT IS1111A"/>
    <property type="match status" value="1"/>
</dbReference>
<organism evidence="2 3">
    <name type="scientific">Enterococcus canintestini</name>
    <dbReference type="NCBI Taxonomy" id="317010"/>
    <lineage>
        <taxon>Bacteria</taxon>
        <taxon>Bacillati</taxon>
        <taxon>Bacillota</taxon>
        <taxon>Bacilli</taxon>
        <taxon>Lactobacillales</taxon>
        <taxon>Enterococcaceae</taxon>
        <taxon>Enterococcus</taxon>
    </lineage>
</organism>
<dbReference type="PANTHER" id="PTHR33055:SF15">
    <property type="entry name" value="TRANSPOSASE-RELATED"/>
    <property type="match status" value="1"/>
</dbReference>
<dbReference type="EMBL" id="JXKG01000031">
    <property type="protein sequence ID" value="OJG13869.1"/>
    <property type="molecule type" value="Genomic_DNA"/>
</dbReference>
<comment type="caution">
    <text evidence="2">The sequence shown here is derived from an EMBL/GenBank/DDBJ whole genome shotgun (WGS) entry which is preliminary data.</text>
</comment>
<evidence type="ECO:0000259" key="1">
    <source>
        <dbReference type="Pfam" id="PF01548"/>
    </source>
</evidence>
<dbReference type="GO" id="GO:0006313">
    <property type="term" value="P:DNA transposition"/>
    <property type="evidence" value="ECO:0007669"/>
    <property type="project" value="InterPro"/>
</dbReference>
<feature type="domain" description="Transposase IS110-like N-terminal" evidence="1">
    <location>
        <begin position="5"/>
        <end position="161"/>
    </location>
</feature>
<dbReference type="InterPro" id="IPR047650">
    <property type="entry name" value="Transpos_IS110"/>
</dbReference>
<reference evidence="2 3" key="1">
    <citation type="submission" date="2014-12" db="EMBL/GenBank/DDBJ databases">
        <title>Draft genome sequences of 29 type strains of Enterococci.</title>
        <authorList>
            <person name="Zhong Z."/>
            <person name="Sun Z."/>
            <person name="Liu W."/>
            <person name="Zhang W."/>
            <person name="Zhang H."/>
        </authorList>
    </citation>
    <scope>NUCLEOTIDE SEQUENCE [LARGE SCALE GENOMIC DNA]</scope>
    <source>
        <strain evidence="2 3">DSM 21207</strain>
    </source>
</reference>
<gene>
    <name evidence="2" type="ORF">RU96_GL001703</name>
</gene>
<dbReference type="Pfam" id="PF01548">
    <property type="entry name" value="DEDD_Tnp_IS110"/>
    <property type="match status" value="1"/>
</dbReference>